<accession>A0A4S4KIF3</accession>
<evidence type="ECO:0000313" key="3">
    <source>
        <dbReference type="EMBL" id="THG98104.1"/>
    </source>
</evidence>
<feature type="transmembrane region" description="Helical" evidence="1">
    <location>
        <begin position="125"/>
        <end position="148"/>
    </location>
</feature>
<name>A0A4S4KIF3_9APHY</name>
<dbReference type="EMBL" id="SGPJ01000135">
    <property type="protein sequence ID" value="THG98104.1"/>
    <property type="molecule type" value="Genomic_DNA"/>
</dbReference>
<evidence type="ECO:0000256" key="1">
    <source>
        <dbReference type="SAM" id="Phobius"/>
    </source>
</evidence>
<keyword evidence="4" id="KW-1185">Reference proteome</keyword>
<sequence length="185" mass="21082">MFRRSLFANHVRNLFEHNFLGDSELADDYIFHSILALVVYEYLITINQEISLVWRRKWSLSVWVFIANRYLLLLNTLSEAMPIGSFHSGCRAAVVITIASYAAQFLVFGVFSALRVYALWYPNTLLAYIVLGLNLVPIVTNIISYSYATITYTDSICSQSSTLSAGANLRCQYKPDELLACHQKY</sequence>
<feature type="transmembrane region" description="Helical" evidence="1">
    <location>
        <begin position="29"/>
        <end position="46"/>
    </location>
</feature>
<keyword evidence="1" id="KW-0812">Transmembrane</keyword>
<dbReference type="Pfam" id="PF20151">
    <property type="entry name" value="DUF6533"/>
    <property type="match status" value="1"/>
</dbReference>
<reference evidence="3 4" key="1">
    <citation type="submission" date="2019-02" db="EMBL/GenBank/DDBJ databases">
        <title>Genome sequencing of the rare red list fungi Phlebia centrifuga.</title>
        <authorList>
            <person name="Buettner E."/>
            <person name="Kellner H."/>
        </authorList>
    </citation>
    <scope>NUCLEOTIDE SEQUENCE [LARGE SCALE GENOMIC DNA]</scope>
    <source>
        <strain evidence="3 4">DSM 108282</strain>
    </source>
</reference>
<feature type="domain" description="DUF6533" evidence="2">
    <location>
        <begin position="30"/>
        <end position="74"/>
    </location>
</feature>
<comment type="caution">
    <text evidence="3">The sequence shown here is derived from an EMBL/GenBank/DDBJ whole genome shotgun (WGS) entry which is preliminary data.</text>
</comment>
<dbReference type="InterPro" id="IPR045340">
    <property type="entry name" value="DUF6533"/>
</dbReference>
<gene>
    <name evidence="3" type="ORF">EW026_g4045</name>
</gene>
<keyword evidence="1" id="KW-1133">Transmembrane helix</keyword>
<organism evidence="3 4">
    <name type="scientific">Hermanssonia centrifuga</name>
    <dbReference type="NCBI Taxonomy" id="98765"/>
    <lineage>
        <taxon>Eukaryota</taxon>
        <taxon>Fungi</taxon>
        <taxon>Dikarya</taxon>
        <taxon>Basidiomycota</taxon>
        <taxon>Agaricomycotina</taxon>
        <taxon>Agaricomycetes</taxon>
        <taxon>Polyporales</taxon>
        <taxon>Meruliaceae</taxon>
        <taxon>Hermanssonia</taxon>
    </lineage>
</organism>
<feature type="transmembrane region" description="Helical" evidence="1">
    <location>
        <begin position="58"/>
        <end position="78"/>
    </location>
</feature>
<proteinExistence type="predicted"/>
<feature type="transmembrane region" description="Helical" evidence="1">
    <location>
        <begin position="98"/>
        <end position="118"/>
    </location>
</feature>
<dbReference type="AlphaFoldDB" id="A0A4S4KIF3"/>
<protein>
    <recommendedName>
        <fullName evidence="2">DUF6533 domain-containing protein</fullName>
    </recommendedName>
</protein>
<evidence type="ECO:0000313" key="4">
    <source>
        <dbReference type="Proteomes" id="UP000309038"/>
    </source>
</evidence>
<evidence type="ECO:0000259" key="2">
    <source>
        <dbReference type="Pfam" id="PF20151"/>
    </source>
</evidence>
<keyword evidence="1" id="KW-0472">Membrane</keyword>
<dbReference type="Proteomes" id="UP000309038">
    <property type="component" value="Unassembled WGS sequence"/>
</dbReference>